<name>A0AAV2VSW4_9VIBR</name>
<accession>A0AAV2VSW4</accession>
<gene>
    <name evidence="1" type="ORF">VIBNISOn1_360024</name>
</gene>
<dbReference type="EMBL" id="CAOF01000127">
    <property type="protein sequence ID" value="CCO47791.1"/>
    <property type="molecule type" value="Genomic_DNA"/>
</dbReference>
<reference evidence="1 2" key="1">
    <citation type="journal article" date="2013" name="ISME J.">
        <title>Comparative genomics of pathogenic lineages of Vibrio nigripulchritudo identifies virulence-associated traits.</title>
        <authorList>
            <person name="Goudenege D."/>
            <person name="Labreuche Y."/>
            <person name="Krin E."/>
            <person name="Ansquer D."/>
            <person name="Mangenot S."/>
            <person name="Calteau A."/>
            <person name="Medigue C."/>
            <person name="Mazel D."/>
            <person name="Polz M.F."/>
            <person name="Le Roux F."/>
        </authorList>
    </citation>
    <scope>NUCLEOTIDE SEQUENCE [LARGE SCALE GENOMIC DNA]</scope>
    <source>
        <strain evidence="1 2">SOn1</strain>
    </source>
</reference>
<evidence type="ECO:0000313" key="2">
    <source>
        <dbReference type="Proteomes" id="UP000018211"/>
    </source>
</evidence>
<dbReference type="AlphaFoldDB" id="A0AAV2VSW4"/>
<proteinExistence type="predicted"/>
<dbReference type="Pfam" id="PF15575">
    <property type="entry name" value="Imm49"/>
    <property type="match status" value="1"/>
</dbReference>
<evidence type="ECO:0000313" key="1">
    <source>
        <dbReference type="EMBL" id="CCO47791.1"/>
    </source>
</evidence>
<dbReference type="Proteomes" id="UP000018211">
    <property type="component" value="Unassembled WGS sequence"/>
</dbReference>
<comment type="caution">
    <text evidence="1">The sequence shown here is derived from an EMBL/GenBank/DDBJ whole genome shotgun (WGS) entry which is preliminary data.</text>
</comment>
<dbReference type="InterPro" id="IPR029074">
    <property type="entry name" value="Imm49"/>
</dbReference>
<protein>
    <submittedName>
        <fullName evidence="1">Uncharacterized protein</fullName>
    </submittedName>
</protein>
<sequence>MNIYHHRREYLSDDSAFEHRQVEYLIKDISNRKEDLEYVFNVDKFQHGCSYCTGKFRDYWAESLILKYTHAHSRYLLAYWGECWYQNARMHIREAPLDVEFMGKILHFPKGTLGELRTSTVLHWLDGVAAAALNRNAEALSEMASYEERHFYGEAPHRYNDIERAYFHLLKAFVQNEQDKSVRQALADKVTPTLTAGVITQAVNRDVEKVYYHRLEPLARIVLHLWGLLPSNLDDLARLAIERQYDYFANILPRSDEPRGSESLDLGLPETYLALHAMALLSLHHQRNGETVTFDSPYMPLSIIKAEGSTREEVLANPPIFDLEHVLETK</sequence>
<organism evidence="1 2">
    <name type="scientific">Vibrio nigripulchritudo SOn1</name>
    <dbReference type="NCBI Taxonomy" id="1238450"/>
    <lineage>
        <taxon>Bacteria</taxon>
        <taxon>Pseudomonadati</taxon>
        <taxon>Pseudomonadota</taxon>
        <taxon>Gammaproteobacteria</taxon>
        <taxon>Vibrionales</taxon>
        <taxon>Vibrionaceae</taxon>
        <taxon>Vibrio</taxon>
    </lineage>
</organism>